<dbReference type="PANTHER" id="PTHR38096:SF1">
    <property type="entry name" value="ENTEROBACTIN SYNTHASE COMPONENT D"/>
    <property type="match status" value="1"/>
</dbReference>
<dbReference type="InterPro" id="IPR041354">
    <property type="entry name" value="4PPT_N"/>
</dbReference>
<evidence type="ECO:0000256" key="10">
    <source>
        <dbReference type="ARBA" id="ARBA00049176"/>
    </source>
</evidence>
<organism evidence="14 15">
    <name type="scientific">Parachitinimonas caeni</name>
    <dbReference type="NCBI Taxonomy" id="3031301"/>
    <lineage>
        <taxon>Bacteria</taxon>
        <taxon>Pseudomonadati</taxon>
        <taxon>Pseudomonadota</taxon>
        <taxon>Betaproteobacteria</taxon>
        <taxon>Neisseriales</taxon>
        <taxon>Chitinibacteraceae</taxon>
        <taxon>Parachitinimonas</taxon>
    </lineage>
</organism>
<dbReference type="Gene3D" id="3.90.470.20">
    <property type="entry name" value="4'-phosphopantetheinyl transferase domain"/>
    <property type="match status" value="1"/>
</dbReference>
<keyword evidence="15" id="KW-1185">Reference proteome</keyword>
<comment type="pathway">
    <text evidence="2">Siderophore biosynthesis; enterobactin biosynthesis.</text>
</comment>
<feature type="domain" description="4'-phosphopantetheinyl transferase" evidence="12">
    <location>
        <begin position="135"/>
        <end position="222"/>
    </location>
</feature>
<protein>
    <recommendedName>
        <fullName evidence="5">Enterobactin synthase component D</fullName>
    </recommendedName>
    <alternativeName>
        <fullName evidence="8">4'-phosphopantetheinyl transferase EntD</fullName>
    </alternativeName>
    <alternativeName>
        <fullName evidence="9">Enterochelin synthase D</fullName>
    </alternativeName>
</protein>
<sequence length="249" mass="27574">MTFSLASSCASASALVLSHVDTLLPFDLADLAFQSCEFRFAPTGWETVQSVQVAPMACAVRVPARMERAVPKRKAEFVAGRFCAMSAMRALTDEWYEVPIHEDRSPIWPAHLLGSISHREGQAAAVAGLASQWRGLGLDLEPLIDADQAERIGDMIVSEAELQLQPVGWSFPQYLTLVFSAKEAFYKAIYPFVKRILDFHEVAVCAVDDGTITLRLLHKQPAEALPDVQLPVRYVVREGVYLTLVAWRA</sequence>
<evidence type="ECO:0000256" key="2">
    <source>
        <dbReference type="ARBA" id="ARBA00004993"/>
    </source>
</evidence>
<comment type="similarity">
    <text evidence="3">Belongs to the P-Pant transferase superfamily. EntD family.</text>
</comment>
<evidence type="ECO:0000256" key="7">
    <source>
        <dbReference type="ARBA" id="ARBA00023191"/>
    </source>
</evidence>
<evidence type="ECO:0000313" key="14">
    <source>
        <dbReference type="EMBL" id="MDK2125261.1"/>
    </source>
</evidence>
<evidence type="ECO:0000256" key="5">
    <source>
        <dbReference type="ARBA" id="ARBA00019087"/>
    </source>
</evidence>
<dbReference type="PRINTS" id="PR01399">
    <property type="entry name" value="ENTSNTHTASED"/>
</dbReference>
<dbReference type="SUPFAM" id="SSF56214">
    <property type="entry name" value="4'-phosphopantetheinyl transferase"/>
    <property type="match status" value="1"/>
</dbReference>
<evidence type="ECO:0000256" key="3">
    <source>
        <dbReference type="ARBA" id="ARBA00008342"/>
    </source>
</evidence>
<proteinExistence type="inferred from homology"/>
<evidence type="ECO:0000259" key="13">
    <source>
        <dbReference type="Pfam" id="PF17837"/>
    </source>
</evidence>
<keyword evidence="7" id="KW-0259">Enterobactin biosynthesis</keyword>
<accession>A0ABT7DYY8</accession>
<evidence type="ECO:0000256" key="11">
    <source>
        <dbReference type="ARBA" id="ARBA00049191"/>
    </source>
</evidence>
<gene>
    <name evidence="14" type="ORF">PZA18_14485</name>
</gene>
<dbReference type="EMBL" id="JARRAF010000017">
    <property type="protein sequence ID" value="MDK2125261.1"/>
    <property type="molecule type" value="Genomic_DNA"/>
</dbReference>
<dbReference type="InterPro" id="IPR037143">
    <property type="entry name" value="4-PPantetheinyl_Trfase_dom_sf"/>
</dbReference>
<evidence type="ECO:0000313" key="15">
    <source>
        <dbReference type="Proteomes" id="UP001172778"/>
    </source>
</evidence>
<comment type="catalytic activity">
    <reaction evidence="11">
        <text>apo-[peptidyl-carrier protein] + CoA = holo-[peptidyl-carrier protein] + adenosine 3',5'-bisphosphate + H(+)</text>
        <dbReference type="Rhea" id="RHEA:46228"/>
        <dbReference type="Rhea" id="RHEA-COMP:11479"/>
        <dbReference type="Rhea" id="RHEA-COMP:11480"/>
        <dbReference type="ChEBI" id="CHEBI:15378"/>
        <dbReference type="ChEBI" id="CHEBI:29999"/>
        <dbReference type="ChEBI" id="CHEBI:57287"/>
        <dbReference type="ChEBI" id="CHEBI:58343"/>
        <dbReference type="ChEBI" id="CHEBI:64479"/>
    </reaction>
</comment>
<reference evidence="14" key="1">
    <citation type="submission" date="2023-03" db="EMBL/GenBank/DDBJ databases">
        <title>Chitinimonas shenzhenensis gen. nov., sp. nov., a novel member of family Burkholderiaceae isolated from activated sludge collected in Shen Zhen, China.</title>
        <authorList>
            <person name="Wang X."/>
        </authorList>
    </citation>
    <scope>NUCLEOTIDE SEQUENCE</scope>
    <source>
        <strain evidence="14">DQS-5</strain>
    </source>
</reference>
<feature type="domain" description="4'-phosphopantetheinyl transferase N-terminal" evidence="13">
    <location>
        <begin position="66"/>
        <end position="127"/>
    </location>
</feature>
<dbReference type="RefSeq" id="WP_284101574.1">
    <property type="nucleotide sequence ID" value="NZ_JARRAF010000017.1"/>
</dbReference>
<dbReference type="PANTHER" id="PTHR38096">
    <property type="entry name" value="ENTEROBACTIN SYNTHASE COMPONENT D"/>
    <property type="match status" value="1"/>
</dbReference>
<dbReference type="InterPro" id="IPR003542">
    <property type="entry name" value="Enbac_synth_compD-like"/>
</dbReference>
<evidence type="ECO:0000256" key="9">
    <source>
        <dbReference type="ARBA" id="ARBA00031996"/>
    </source>
</evidence>
<keyword evidence="6 14" id="KW-0808">Transferase</keyword>
<dbReference type="GO" id="GO:0016740">
    <property type="term" value="F:transferase activity"/>
    <property type="evidence" value="ECO:0007669"/>
    <property type="project" value="UniProtKB-KW"/>
</dbReference>
<evidence type="ECO:0000256" key="4">
    <source>
        <dbReference type="ARBA" id="ARBA00011503"/>
    </source>
</evidence>
<dbReference type="Pfam" id="PF17837">
    <property type="entry name" value="4PPT_N"/>
    <property type="match status" value="1"/>
</dbReference>
<evidence type="ECO:0000259" key="12">
    <source>
        <dbReference type="Pfam" id="PF01648"/>
    </source>
</evidence>
<comment type="subunit">
    <text evidence="4">EntB, EntD, EntE, and EntF form a multienzyme complex called enterobactin synthase.</text>
</comment>
<evidence type="ECO:0000256" key="1">
    <source>
        <dbReference type="ARBA" id="ARBA00003937"/>
    </source>
</evidence>
<comment type="caution">
    <text evidence="14">The sequence shown here is derived from an EMBL/GenBank/DDBJ whole genome shotgun (WGS) entry which is preliminary data.</text>
</comment>
<evidence type="ECO:0000256" key="6">
    <source>
        <dbReference type="ARBA" id="ARBA00022679"/>
    </source>
</evidence>
<comment type="function">
    <text evidence="1">Involved in the biosynthesis of the siderophore enterobactin (enterochelin), which is a macrocyclic trimeric lactone of N-(2,3-dihydroxybenzoyl)-serine. The serine trilactone serves as a scaffolding for the three catechol functionalities that provide hexadentate coordination for the tightly ligated iron(2+) atoms. Plays an essential role in the assembly of the enterobactin by catalyzing the transfer of the 4'-phosphopantetheine (Ppant) moiety from coenzyme A to the apo-domains of both EntB (ArCP domain) and EntF (PCP domain) to yield their holo-forms which make them competent for the activation of 2,3-dihydroxybenzoate (DHB) and L-serine, respectively.</text>
</comment>
<dbReference type="InterPro" id="IPR008278">
    <property type="entry name" value="4-PPantetheinyl_Trfase_dom"/>
</dbReference>
<evidence type="ECO:0000256" key="8">
    <source>
        <dbReference type="ARBA" id="ARBA00029894"/>
    </source>
</evidence>
<dbReference type="Proteomes" id="UP001172778">
    <property type="component" value="Unassembled WGS sequence"/>
</dbReference>
<comment type="catalytic activity">
    <reaction evidence="10">
        <text>apo-[aryl-carrier protein] + CoA = holo-[aryl-carrier protein] + adenosine 3',5'-bisphosphate + H(+)</text>
        <dbReference type="Rhea" id="RHEA:48404"/>
        <dbReference type="Rhea" id="RHEA-COMP:15903"/>
        <dbReference type="Rhea" id="RHEA-COMP:17557"/>
        <dbReference type="ChEBI" id="CHEBI:15378"/>
        <dbReference type="ChEBI" id="CHEBI:29999"/>
        <dbReference type="ChEBI" id="CHEBI:57287"/>
        <dbReference type="ChEBI" id="CHEBI:58343"/>
        <dbReference type="ChEBI" id="CHEBI:64479"/>
    </reaction>
</comment>
<name>A0ABT7DYY8_9NEIS</name>
<dbReference type="Pfam" id="PF01648">
    <property type="entry name" value="ACPS"/>
    <property type="match status" value="1"/>
</dbReference>